<evidence type="ECO:0000256" key="1">
    <source>
        <dbReference type="ARBA" id="ARBA00010923"/>
    </source>
</evidence>
<accession>A0A3D6BP17</accession>
<dbReference type="InterPro" id="IPR044946">
    <property type="entry name" value="Restrct_endonuc_typeI_TRD_sf"/>
</dbReference>
<comment type="similarity">
    <text evidence="1">Belongs to the type-I restriction system S methylase family.</text>
</comment>
<dbReference type="InterPro" id="IPR000055">
    <property type="entry name" value="Restrct_endonuc_typeI_TRD"/>
</dbReference>
<dbReference type="InterPro" id="IPR052021">
    <property type="entry name" value="Type-I_RS_S_subunit"/>
</dbReference>
<comment type="caution">
    <text evidence="5">The sequence shown here is derived from an EMBL/GenBank/DDBJ whole genome shotgun (WGS) entry which is preliminary data.</text>
</comment>
<feature type="domain" description="Type I restriction modification DNA specificity" evidence="4">
    <location>
        <begin position="241"/>
        <end position="390"/>
    </location>
</feature>
<keyword evidence="2" id="KW-0680">Restriction system</keyword>
<evidence type="ECO:0000256" key="2">
    <source>
        <dbReference type="ARBA" id="ARBA00022747"/>
    </source>
</evidence>
<dbReference type="PANTHER" id="PTHR30408:SF12">
    <property type="entry name" value="TYPE I RESTRICTION ENZYME MJAVIII SPECIFICITY SUBUNIT"/>
    <property type="match status" value="1"/>
</dbReference>
<dbReference type="Gene3D" id="3.90.220.20">
    <property type="entry name" value="DNA methylase specificity domains"/>
    <property type="match status" value="2"/>
</dbReference>
<feature type="domain" description="Type I restriction modification DNA specificity" evidence="4">
    <location>
        <begin position="29"/>
        <end position="194"/>
    </location>
</feature>
<name>A0A3D6BP17_9FLAO</name>
<dbReference type="EMBL" id="DPRK01000046">
    <property type="protein sequence ID" value="HCY80614.1"/>
    <property type="molecule type" value="Genomic_DNA"/>
</dbReference>
<evidence type="ECO:0000313" key="6">
    <source>
        <dbReference type="Proteomes" id="UP000263268"/>
    </source>
</evidence>
<organism evidence="5 6">
    <name type="scientific">Xanthomarina gelatinilytica</name>
    <dbReference type="NCBI Taxonomy" id="1137281"/>
    <lineage>
        <taxon>Bacteria</taxon>
        <taxon>Pseudomonadati</taxon>
        <taxon>Bacteroidota</taxon>
        <taxon>Flavobacteriia</taxon>
        <taxon>Flavobacteriales</taxon>
        <taxon>Flavobacteriaceae</taxon>
        <taxon>Xanthomarina</taxon>
    </lineage>
</organism>
<dbReference type="Pfam" id="PF01420">
    <property type="entry name" value="Methylase_S"/>
    <property type="match status" value="2"/>
</dbReference>
<dbReference type="GO" id="GO:0003677">
    <property type="term" value="F:DNA binding"/>
    <property type="evidence" value="ECO:0007669"/>
    <property type="project" value="UniProtKB-KW"/>
</dbReference>
<evidence type="ECO:0000313" key="5">
    <source>
        <dbReference type="EMBL" id="HCY80614.1"/>
    </source>
</evidence>
<dbReference type="GO" id="GO:0009307">
    <property type="term" value="P:DNA restriction-modification system"/>
    <property type="evidence" value="ECO:0007669"/>
    <property type="project" value="UniProtKB-KW"/>
</dbReference>
<evidence type="ECO:0000256" key="3">
    <source>
        <dbReference type="ARBA" id="ARBA00023125"/>
    </source>
</evidence>
<dbReference type="PANTHER" id="PTHR30408">
    <property type="entry name" value="TYPE-1 RESTRICTION ENZYME ECOKI SPECIFICITY PROTEIN"/>
    <property type="match status" value="1"/>
</dbReference>
<feature type="non-terminal residue" evidence="5">
    <location>
        <position position="410"/>
    </location>
</feature>
<keyword evidence="3" id="KW-0238">DNA-binding</keyword>
<dbReference type="AlphaFoldDB" id="A0A3D6BP17"/>
<dbReference type="SUPFAM" id="SSF116734">
    <property type="entry name" value="DNA methylase specificity domain"/>
    <property type="match status" value="2"/>
</dbReference>
<reference evidence="5 6" key="1">
    <citation type="journal article" date="2018" name="Nat. Biotechnol.">
        <title>A standardized bacterial taxonomy based on genome phylogeny substantially revises the tree of life.</title>
        <authorList>
            <person name="Parks D.H."/>
            <person name="Chuvochina M."/>
            <person name="Waite D.W."/>
            <person name="Rinke C."/>
            <person name="Skarshewski A."/>
            <person name="Chaumeil P.A."/>
            <person name="Hugenholtz P."/>
        </authorList>
    </citation>
    <scope>NUCLEOTIDE SEQUENCE [LARGE SCALE GENOMIC DNA]</scope>
    <source>
        <strain evidence="5">UBA10227</strain>
    </source>
</reference>
<proteinExistence type="inferred from homology"/>
<gene>
    <name evidence="5" type="ORF">DHV22_02905</name>
</gene>
<dbReference type="Proteomes" id="UP000263268">
    <property type="component" value="Unassembled WGS sequence"/>
</dbReference>
<sequence>MNKGFKEFLFEDIVNKNKGFLRGPFGGSLKKEIFVPKDKNTYKVYEQGVVLRKNIEIGDYYIEEDYFNKTMYRFEVCPKDFLVSCSGANYGAIFQMPENIEKGIINQALLRIRLNNKLINDDYFNYFFSHHLVNQIIGKKGDSTIPNFPPVSVLKKLKFKIHSCIIYQKQIAKVLSDLDAKIEVNNKINQELEARAKTLYDYWFVQFDFPAYLSGSLSGAEGYKSSGGKMVFNKDLKREIPEGWKAGTLLDIATYVNGLACQKYRPLDESFLPVIKIREMKGGFTNDTEKVRPNVPDRIKIFDGDILFSWSASLEVIQWAGGNGALNQHIFKVTSNKYPKSYYYFELLNYLQHFKMIADLRKTTMGHITQDHLKQSRIVIPPNLIIQQLDEKLKPILDKQVVLQRENQKL</sequence>
<protein>
    <recommendedName>
        <fullName evidence="4">Type I restriction modification DNA specificity domain-containing protein</fullName>
    </recommendedName>
</protein>
<evidence type="ECO:0000259" key="4">
    <source>
        <dbReference type="Pfam" id="PF01420"/>
    </source>
</evidence>